<name>A0A927MQJ9_9BACL</name>
<proteinExistence type="predicted"/>
<dbReference type="EMBL" id="JADBEL010000054">
    <property type="protein sequence ID" value="MBE1557142.1"/>
    <property type="molecule type" value="Genomic_DNA"/>
</dbReference>
<comment type="caution">
    <text evidence="1">The sequence shown here is derived from an EMBL/GenBank/DDBJ whole genome shotgun (WGS) entry which is preliminary data.</text>
</comment>
<dbReference type="RefSeq" id="WP_192600727.1">
    <property type="nucleotide sequence ID" value="NZ_JADBEL010000054.1"/>
</dbReference>
<keyword evidence="2" id="KW-1185">Reference proteome</keyword>
<evidence type="ECO:0000313" key="2">
    <source>
        <dbReference type="Proteomes" id="UP000658225"/>
    </source>
</evidence>
<protein>
    <submittedName>
        <fullName evidence="1">Uncharacterized protein</fullName>
    </submittedName>
</protein>
<gene>
    <name evidence="1" type="ORF">H4683_004279</name>
</gene>
<reference evidence="1" key="1">
    <citation type="submission" date="2020-10" db="EMBL/GenBank/DDBJ databases">
        <title>Genomic Encyclopedia of Type Strains, Phase IV (KMG-IV): sequencing the most valuable type-strain genomes for metagenomic binning, comparative biology and taxonomic classification.</title>
        <authorList>
            <person name="Goeker M."/>
        </authorList>
    </citation>
    <scope>NUCLEOTIDE SEQUENCE</scope>
    <source>
        <strain evidence="1">DSM 13886</strain>
    </source>
</reference>
<evidence type="ECO:0000313" key="1">
    <source>
        <dbReference type="EMBL" id="MBE1557142.1"/>
    </source>
</evidence>
<sequence>MVKVEKVTTVLQMNKKQEQLQFVNIETSGADNRLFLDPLLIAINKDKFSKAAHTLLTDYFQTVFKLIREGKSIEGMLLGILGNSSENNSFRLGKSEFIKDVYPNGKGCGPNMLYKLLTRVEHRRLIEDGTIKGPMDVVLFIKNFNEDRMSDLLASILFGLLSEFTVTQALKYNPNAKFRIQEGLRWDVTIHNWVKFQYRQLLDLNEIPLTLIPKHIVTDQYRYRADNYLMAHLIQYEQEEELKVALKTNPDAVKRNKKLISSEKKEELSNPSTKDLIIQLTLAHRSKNPVNVYKENIAKKYNGGLSDSQLTSIIEKPYAEIAKGVA</sequence>
<accession>A0A927MQJ9</accession>
<dbReference type="AlphaFoldDB" id="A0A927MQJ9"/>
<organism evidence="1 2">
    <name type="scientific">Sporosarcina limicola</name>
    <dbReference type="NCBI Taxonomy" id="34101"/>
    <lineage>
        <taxon>Bacteria</taxon>
        <taxon>Bacillati</taxon>
        <taxon>Bacillota</taxon>
        <taxon>Bacilli</taxon>
        <taxon>Bacillales</taxon>
        <taxon>Caryophanaceae</taxon>
        <taxon>Sporosarcina</taxon>
    </lineage>
</organism>
<dbReference type="Proteomes" id="UP000658225">
    <property type="component" value="Unassembled WGS sequence"/>
</dbReference>